<sequence>MSEEEEDRQRWGLLSAVSVAPPDPVNSRQAEPQDHTGSKNDQAWQTHFQHEFQIIIVRIIHIKAFHGLDRFMDAMDCCSETQVWTIPGWSFPAFLTLADW</sequence>
<reference evidence="2 3" key="1">
    <citation type="journal article" date="2014" name="Antonie Van Leeuwenhoek">
        <title>Hyphomonas beringensis sp. nov. and Hyphomonas chukchiensis sp. nov., isolated from surface seawater of the Bering Sea and Chukchi Sea.</title>
        <authorList>
            <person name="Li C."/>
            <person name="Lai Q."/>
            <person name="Li G."/>
            <person name="Dong C."/>
            <person name="Wang J."/>
            <person name="Liao Y."/>
            <person name="Shao Z."/>
        </authorList>
    </citation>
    <scope>NUCLEOTIDE SEQUENCE [LARGE SCALE GENOMIC DNA]</scope>
    <source>
        <strain evidence="2 3">PS728</strain>
    </source>
</reference>
<dbReference type="AlphaFoldDB" id="A0A062V9E1"/>
<comment type="caution">
    <text evidence="2">The sequence shown here is derived from an EMBL/GenBank/DDBJ whole genome shotgun (WGS) entry which is preliminary data.</text>
</comment>
<evidence type="ECO:0000256" key="1">
    <source>
        <dbReference type="SAM" id="MobiDB-lite"/>
    </source>
</evidence>
<feature type="region of interest" description="Disordered" evidence="1">
    <location>
        <begin position="1"/>
        <end position="42"/>
    </location>
</feature>
<dbReference type="PATRIC" id="fig|1280954.3.peg.3724"/>
<protein>
    <submittedName>
        <fullName evidence="2">Uncharacterized protein</fullName>
    </submittedName>
</protein>
<evidence type="ECO:0000313" key="3">
    <source>
        <dbReference type="Proteomes" id="UP000027100"/>
    </source>
</evidence>
<name>A0A062V9E1_9PROT</name>
<dbReference type="EMBL" id="ARYM01000035">
    <property type="protein sequence ID" value="KCZ96742.1"/>
    <property type="molecule type" value="Genomic_DNA"/>
</dbReference>
<organism evidence="2 3">
    <name type="scientific">Hyphomonas polymorpha PS728</name>
    <dbReference type="NCBI Taxonomy" id="1280954"/>
    <lineage>
        <taxon>Bacteria</taxon>
        <taxon>Pseudomonadati</taxon>
        <taxon>Pseudomonadota</taxon>
        <taxon>Alphaproteobacteria</taxon>
        <taxon>Hyphomonadales</taxon>
        <taxon>Hyphomonadaceae</taxon>
        <taxon>Hyphomonas</taxon>
    </lineage>
</organism>
<dbReference type="Proteomes" id="UP000027100">
    <property type="component" value="Unassembled WGS sequence"/>
</dbReference>
<accession>A0A062V9E1</accession>
<evidence type="ECO:0000313" key="2">
    <source>
        <dbReference type="EMBL" id="KCZ96742.1"/>
    </source>
</evidence>
<keyword evidence="3" id="KW-1185">Reference proteome</keyword>
<gene>
    <name evidence="2" type="ORF">HPO_18505</name>
</gene>
<proteinExistence type="predicted"/>